<evidence type="ECO:0000313" key="2">
    <source>
        <dbReference type="EMBL" id="KAJ9603410.1"/>
    </source>
</evidence>
<gene>
    <name evidence="2" type="ORF">H2200_012188</name>
</gene>
<dbReference type="AlphaFoldDB" id="A0AA39CCP9"/>
<dbReference type="Proteomes" id="UP001172673">
    <property type="component" value="Unassembled WGS sequence"/>
</dbReference>
<proteinExistence type="predicted"/>
<keyword evidence="3" id="KW-1185">Reference proteome</keyword>
<evidence type="ECO:0000313" key="3">
    <source>
        <dbReference type="Proteomes" id="UP001172673"/>
    </source>
</evidence>
<protein>
    <submittedName>
        <fullName evidence="2">Uncharacterized protein</fullName>
    </submittedName>
</protein>
<name>A0AA39CCP9_9EURO</name>
<feature type="region of interest" description="Disordered" evidence="1">
    <location>
        <begin position="1"/>
        <end position="49"/>
    </location>
</feature>
<dbReference type="EMBL" id="JAPDRK010000022">
    <property type="protein sequence ID" value="KAJ9603410.1"/>
    <property type="molecule type" value="Genomic_DNA"/>
</dbReference>
<feature type="compositionally biased region" description="Polar residues" evidence="1">
    <location>
        <begin position="1"/>
        <end position="42"/>
    </location>
</feature>
<comment type="caution">
    <text evidence="2">The sequence shown here is derived from an EMBL/GenBank/DDBJ whole genome shotgun (WGS) entry which is preliminary data.</text>
</comment>
<organism evidence="2 3">
    <name type="scientific">Cladophialophora chaetospira</name>
    <dbReference type="NCBI Taxonomy" id="386627"/>
    <lineage>
        <taxon>Eukaryota</taxon>
        <taxon>Fungi</taxon>
        <taxon>Dikarya</taxon>
        <taxon>Ascomycota</taxon>
        <taxon>Pezizomycotina</taxon>
        <taxon>Eurotiomycetes</taxon>
        <taxon>Chaetothyriomycetidae</taxon>
        <taxon>Chaetothyriales</taxon>
        <taxon>Herpotrichiellaceae</taxon>
        <taxon>Cladophialophora</taxon>
    </lineage>
</organism>
<accession>A0AA39CCP9</accession>
<evidence type="ECO:0000256" key="1">
    <source>
        <dbReference type="SAM" id="MobiDB-lite"/>
    </source>
</evidence>
<sequence length="264" mass="29858">MNTAINPETPTFSDRTMSFTTESSLASDPTISSTTEASQTTPGEKRPPRSLQCLSAEKYLEALKKADDPTDMLCGLSEDQRQVVLPHLLQDYKKLSDVEVSHHTYQRRREYFASKWRYIVADVDWEDMASIMSTVGFAKHDLVRVSDPETPLVLCSCWKTDKPCSGPHPSNLDDIICGRRLFNRITSAFGHLPKAETSKQMVDDWVVNFAYWNGPKFDSTLNFTGYENGTFGCVFDGRRSKVADALELINWLATQQVPHHSPQR</sequence>
<reference evidence="2" key="1">
    <citation type="submission" date="2022-10" db="EMBL/GenBank/DDBJ databases">
        <title>Culturing micro-colonial fungi from biological soil crusts in the Mojave desert and describing Neophaeococcomyces mojavensis, and introducing the new genera and species Taxawa tesnikishii.</title>
        <authorList>
            <person name="Kurbessoian T."/>
            <person name="Stajich J.E."/>
        </authorList>
    </citation>
    <scope>NUCLEOTIDE SEQUENCE</scope>
    <source>
        <strain evidence="2">TK_41</strain>
    </source>
</reference>